<keyword evidence="1" id="KW-0413">Isomerase</keyword>
<evidence type="ECO:0000313" key="1">
    <source>
        <dbReference type="EMBL" id="KAJ9075907.1"/>
    </source>
</evidence>
<sequence>MMLLNLILHLTAVVSDPSAVWPKPAEISAGNQVAPLSSQFKFTTSYGAPDGLKKMMDRYQKQMLASKWTPMVPTYEAKGIKAVWELKTVLVKVNSQEHSLSESTDESYSLTIKGSTGTIKAETIYGARHAMETLYQMVQSSNGQRVINKVPLTINDKPKFKHRGLLLDTSRNYYPVEDIMRTITTMGRNKMNVFHWHIVDSHSWPFQSKKHPELSQKGAIFPEQIYTFEDIQEIVKFGMTHGVRVIPELEAPAHSYAIGLSYPEVSTCMDMNKWGDFAAEPPSGQIDPTNPKSIKIVKDLMDEFVELFPDSRLHLSGDEVNQKCWDEDENIQKYVKENGIDSKLLLDGFAKKMHDHAKEKKRSILVWEEMVLNHNVSLPKDTLVQIWNQAEKVKQIIEKGYGVVLSTVENWYLDCGRGGWIGNNPEGNSWCDPFKSWQRVYSLNLHKGLDSKQKEMVAGGEVALWSEQADSANLDILLWPRSSAAAEVLWTGTEVDSNQTVIIPQDALARLNNFRFHLLHHKVNAEPLQPLWCVRHPGRCNL</sequence>
<proteinExistence type="predicted"/>
<organism evidence="1 2">
    <name type="scientific">Entomophthora muscae</name>
    <dbReference type="NCBI Taxonomy" id="34485"/>
    <lineage>
        <taxon>Eukaryota</taxon>
        <taxon>Fungi</taxon>
        <taxon>Fungi incertae sedis</taxon>
        <taxon>Zoopagomycota</taxon>
        <taxon>Entomophthoromycotina</taxon>
        <taxon>Entomophthoromycetes</taxon>
        <taxon>Entomophthorales</taxon>
        <taxon>Entomophthoraceae</taxon>
        <taxon>Entomophthora</taxon>
    </lineage>
</organism>
<comment type="caution">
    <text evidence="1">The sequence shown here is derived from an EMBL/GenBank/DDBJ whole genome shotgun (WGS) entry which is preliminary data.</text>
</comment>
<reference evidence="1" key="1">
    <citation type="submission" date="2022-04" db="EMBL/GenBank/DDBJ databases">
        <title>Genome of the entomopathogenic fungus Entomophthora muscae.</title>
        <authorList>
            <person name="Elya C."/>
            <person name="Lovett B.R."/>
            <person name="Lee E."/>
            <person name="Macias A.M."/>
            <person name="Hajek A.E."/>
            <person name="De Bivort B.L."/>
            <person name="Kasson M.T."/>
            <person name="De Fine Licht H.H."/>
            <person name="Stajich J.E."/>
        </authorList>
    </citation>
    <scope>NUCLEOTIDE SEQUENCE</scope>
    <source>
        <strain evidence="1">Berkeley</strain>
    </source>
</reference>
<gene>
    <name evidence="1" type="primary">NAG1_14</name>
    <name evidence="1" type="ORF">DSO57_1031177</name>
</gene>
<name>A0ACC2TMS8_9FUNG</name>
<evidence type="ECO:0000313" key="2">
    <source>
        <dbReference type="Proteomes" id="UP001165960"/>
    </source>
</evidence>
<protein>
    <submittedName>
        <fullName evidence="1">Glucosamine-6-phosphate isomerase (Glucosamine-6-phosphate deaminase) (GNPDA) (GlcN6P deaminase)</fullName>
        <ecNumber evidence="1">3.2.1.52</ecNumber>
    </submittedName>
</protein>
<accession>A0ACC2TMS8</accession>
<keyword evidence="2" id="KW-1185">Reference proteome</keyword>
<dbReference type="EMBL" id="QTSX02002351">
    <property type="protein sequence ID" value="KAJ9075907.1"/>
    <property type="molecule type" value="Genomic_DNA"/>
</dbReference>
<keyword evidence="1" id="KW-0326">Glycosidase</keyword>
<keyword evidence="1" id="KW-0378">Hydrolase</keyword>
<dbReference type="EC" id="3.2.1.52" evidence="1"/>
<dbReference type="Proteomes" id="UP001165960">
    <property type="component" value="Unassembled WGS sequence"/>
</dbReference>